<accession>A0AAV4HJA5</accession>
<keyword evidence="2" id="KW-1185">Reference proteome</keyword>
<gene>
    <name evidence="1" type="ORF">ElyMa_002739800</name>
</gene>
<name>A0AAV4HJA5_9GAST</name>
<organism evidence="1 2">
    <name type="scientific">Elysia marginata</name>
    <dbReference type="NCBI Taxonomy" id="1093978"/>
    <lineage>
        <taxon>Eukaryota</taxon>
        <taxon>Metazoa</taxon>
        <taxon>Spiralia</taxon>
        <taxon>Lophotrochozoa</taxon>
        <taxon>Mollusca</taxon>
        <taxon>Gastropoda</taxon>
        <taxon>Heterobranchia</taxon>
        <taxon>Euthyneura</taxon>
        <taxon>Panpulmonata</taxon>
        <taxon>Sacoglossa</taxon>
        <taxon>Placobranchoidea</taxon>
        <taxon>Plakobranchidae</taxon>
        <taxon>Elysia</taxon>
    </lineage>
</organism>
<dbReference type="Proteomes" id="UP000762676">
    <property type="component" value="Unassembled WGS sequence"/>
</dbReference>
<dbReference type="EMBL" id="BMAT01005625">
    <property type="protein sequence ID" value="GFR97216.1"/>
    <property type="molecule type" value="Genomic_DNA"/>
</dbReference>
<reference evidence="1 2" key="1">
    <citation type="journal article" date="2021" name="Elife">
        <title>Chloroplast acquisition without the gene transfer in kleptoplastic sea slugs, Plakobranchus ocellatus.</title>
        <authorList>
            <person name="Maeda T."/>
            <person name="Takahashi S."/>
            <person name="Yoshida T."/>
            <person name="Shimamura S."/>
            <person name="Takaki Y."/>
            <person name="Nagai Y."/>
            <person name="Toyoda A."/>
            <person name="Suzuki Y."/>
            <person name="Arimoto A."/>
            <person name="Ishii H."/>
            <person name="Satoh N."/>
            <person name="Nishiyama T."/>
            <person name="Hasebe M."/>
            <person name="Maruyama T."/>
            <person name="Minagawa J."/>
            <person name="Obokata J."/>
            <person name="Shigenobu S."/>
        </authorList>
    </citation>
    <scope>NUCLEOTIDE SEQUENCE [LARGE SCALE GENOMIC DNA]</scope>
</reference>
<protein>
    <submittedName>
        <fullName evidence="1">Uncharacterized protein</fullName>
    </submittedName>
</protein>
<evidence type="ECO:0000313" key="2">
    <source>
        <dbReference type="Proteomes" id="UP000762676"/>
    </source>
</evidence>
<evidence type="ECO:0000313" key="1">
    <source>
        <dbReference type="EMBL" id="GFR97216.1"/>
    </source>
</evidence>
<proteinExistence type="predicted"/>
<comment type="caution">
    <text evidence="1">The sequence shown here is derived from an EMBL/GenBank/DDBJ whole genome shotgun (WGS) entry which is preliminary data.</text>
</comment>
<sequence length="76" mass="8463">MSQGLGRSSSFGPDMGRKLLRQVRQIRSMSFRRTADDWLTGPVSHQFDRLCGQAVKTLAQRSGGTVRSPAKSNQRL</sequence>
<dbReference type="AlphaFoldDB" id="A0AAV4HJA5"/>